<reference evidence="2 3" key="1">
    <citation type="journal article" date="2021" name="Nat. Commun.">
        <title>Genetic determinants of endophytism in the Arabidopsis root mycobiome.</title>
        <authorList>
            <person name="Mesny F."/>
            <person name="Miyauchi S."/>
            <person name="Thiergart T."/>
            <person name="Pickel B."/>
            <person name="Atanasova L."/>
            <person name="Karlsson M."/>
            <person name="Huettel B."/>
            <person name="Barry K.W."/>
            <person name="Haridas S."/>
            <person name="Chen C."/>
            <person name="Bauer D."/>
            <person name="Andreopoulos W."/>
            <person name="Pangilinan J."/>
            <person name="LaButti K."/>
            <person name="Riley R."/>
            <person name="Lipzen A."/>
            <person name="Clum A."/>
            <person name="Drula E."/>
            <person name="Henrissat B."/>
            <person name="Kohler A."/>
            <person name="Grigoriev I.V."/>
            <person name="Martin F.M."/>
            <person name="Hacquard S."/>
        </authorList>
    </citation>
    <scope>NUCLEOTIDE SEQUENCE [LARGE SCALE GENOMIC DNA]</scope>
    <source>
        <strain evidence="2 3">MPI-CAGE-CH-0241</strain>
    </source>
</reference>
<feature type="compositionally biased region" description="Basic and acidic residues" evidence="1">
    <location>
        <begin position="232"/>
        <end position="243"/>
    </location>
</feature>
<feature type="compositionally biased region" description="Low complexity" evidence="1">
    <location>
        <begin position="218"/>
        <end position="231"/>
    </location>
</feature>
<dbReference type="AlphaFoldDB" id="A0A9P8W5T0"/>
<dbReference type="EMBL" id="JAGPYM010000010">
    <property type="protein sequence ID" value="KAH6889933.1"/>
    <property type="molecule type" value="Genomic_DNA"/>
</dbReference>
<name>A0A9P8W5T0_9HYPO</name>
<organism evidence="2 3">
    <name type="scientific">Thelonectria olida</name>
    <dbReference type="NCBI Taxonomy" id="1576542"/>
    <lineage>
        <taxon>Eukaryota</taxon>
        <taxon>Fungi</taxon>
        <taxon>Dikarya</taxon>
        <taxon>Ascomycota</taxon>
        <taxon>Pezizomycotina</taxon>
        <taxon>Sordariomycetes</taxon>
        <taxon>Hypocreomycetidae</taxon>
        <taxon>Hypocreales</taxon>
        <taxon>Nectriaceae</taxon>
        <taxon>Thelonectria</taxon>
    </lineage>
</organism>
<feature type="compositionally biased region" description="Polar residues" evidence="1">
    <location>
        <begin position="201"/>
        <end position="211"/>
    </location>
</feature>
<protein>
    <submittedName>
        <fullName evidence="2">Uncharacterized protein</fullName>
    </submittedName>
</protein>
<dbReference type="OrthoDB" id="5048808at2759"/>
<feature type="region of interest" description="Disordered" evidence="1">
    <location>
        <begin position="181"/>
        <end position="243"/>
    </location>
</feature>
<gene>
    <name evidence="2" type="ORF">B0T10DRAFT_487129</name>
</gene>
<proteinExistence type="predicted"/>
<evidence type="ECO:0000313" key="2">
    <source>
        <dbReference type="EMBL" id="KAH6889933.1"/>
    </source>
</evidence>
<keyword evidence="3" id="KW-1185">Reference proteome</keyword>
<accession>A0A9P8W5T0</accession>
<comment type="caution">
    <text evidence="2">The sequence shown here is derived from an EMBL/GenBank/DDBJ whole genome shotgun (WGS) entry which is preliminary data.</text>
</comment>
<dbReference type="Proteomes" id="UP000777438">
    <property type="component" value="Unassembled WGS sequence"/>
</dbReference>
<evidence type="ECO:0000313" key="3">
    <source>
        <dbReference type="Proteomes" id="UP000777438"/>
    </source>
</evidence>
<sequence>MARKWATEHHFAMFNVELLVDFISFLQDQLKILKACYEAVQLLSTITRHQKYRRCAPTSEFILSKSTKNEETCRRTQALRELDDASLALCTFAFTPNQICKFDTEAFNALIIGLPNFIQTDPKRLELINSTISDYRPRKKRKAAAWEESESGGQIIICSYPTAHDNNDIPSVATHLRLTSTAATEQAGKERITVGGDRSYPISSHPTSDPSEPNDEVSPNSSHPSSGPSEPKLGDGVEDDRGMENAQSYERGPMLYDGVEMDEEARSLVSFKLPKDLERPVTATLPSQTMNLEEFDGDWLKAIGLGSASPNGVTEEFRI</sequence>
<evidence type="ECO:0000256" key="1">
    <source>
        <dbReference type="SAM" id="MobiDB-lite"/>
    </source>
</evidence>